<evidence type="ECO:0000259" key="12">
    <source>
        <dbReference type="Pfam" id="PF07993"/>
    </source>
</evidence>
<keyword evidence="10" id="KW-0560">Oxidoreductase</keyword>
<dbReference type="InterPro" id="IPR026055">
    <property type="entry name" value="FAR"/>
</dbReference>
<evidence type="ECO:0000256" key="8">
    <source>
        <dbReference type="ARBA" id="ARBA00023136"/>
    </source>
</evidence>
<evidence type="ECO:0000256" key="3">
    <source>
        <dbReference type="ARBA" id="ARBA00022516"/>
    </source>
</evidence>
<dbReference type="InterPro" id="IPR033640">
    <property type="entry name" value="FAR_C"/>
</dbReference>
<keyword evidence="3 10" id="KW-0444">Lipid biosynthesis</keyword>
<name>A0A482VFG0_ASBVE</name>
<dbReference type="GO" id="GO:0035336">
    <property type="term" value="P:long-chain fatty-acyl-CoA metabolic process"/>
    <property type="evidence" value="ECO:0007669"/>
    <property type="project" value="TreeGrafter"/>
</dbReference>
<evidence type="ECO:0000256" key="2">
    <source>
        <dbReference type="ARBA" id="ARBA00005928"/>
    </source>
</evidence>
<dbReference type="InterPro" id="IPR036291">
    <property type="entry name" value="NAD(P)-bd_dom_sf"/>
</dbReference>
<feature type="domain" description="Thioester reductase (TE)" evidence="12">
    <location>
        <begin position="6"/>
        <end position="276"/>
    </location>
</feature>
<feature type="domain" description="Fatty acyl-CoA reductase C-terminal" evidence="11">
    <location>
        <begin position="346"/>
        <end position="419"/>
    </location>
</feature>
<evidence type="ECO:0000256" key="7">
    <source>
        <dbReference type="ARBA" id="ARBA00023098"/>
    </source>
</evidence>
<dbReference type="Gene3D" id="3.40.50.720">
    <property type="entry name" value="NAD(P)-binding Rossmann-like Domain"/>
    <property type="match status" value="1"/>
</dbReference>
<evidence type="ECO:0000313" key="14">
    <source>
        <dbReference type="Proteomes" id="UP000292052"/>
    </source>
</evidence>
<dbReference type="Pfam" id="PF03015">
    <property type="entry name" value="Sterile"/>
    <property type="match status" value="1"/>
</dbReference>
<comment type="caution">
    <text evidence="13">The sequence shown here is derived from an EMBL/GenBank/DDBJ whole genome shotgun (WGS) entry which is preliminary data.</text>
</comment>
<dbReference type="PANTHER" id="PTHR11011">
    <property type="entry name" value="MALE STERILITY PROTEIN 2-RELATED"/>
    <property type="match status" value="1"/>
</dbReference>
<keyword evidence="8 10" id="KW-0472">Membrane</keyword>
<dbReference type="SUPFAM" id="SSF51735">
    <property type="entry name" value="NAD(P)-binding Rossmann-fold domains"/>
    <property type="match status" value="1"/>
</dbReference>
<keyword evidence="5 10" id="KW-0521">NADP</keyword>
<evidence type="ECO:0000256" key="6">
    <source>
        <dbReference type="ARBA" id="ARBA00022989"/>
    </source>
</evidence>
<dbReference type="GO" id="GO:0080019">
    <property type="term" value="F:alcohol-forming very long-chain fatty acyl-CoA reductase activity"/>
    <property type="evidence" value="ECO:0007669"/>
    <property type="project" value="InterPro"/>
</dbReference>
<evidence type="ECO:0000256" key="4">
    <source>
        <dbReference type="ARBA" id="ARBA00022692"/>
    </source>
</evidence>
<dbReference type="GO" id="GO:0102965">
    <property type="term" value="F:alcohol-forming long-chain fatty acyl-CoA reductase activity"/>
    <property type="evidence" value="ECO:0007669"/>
    <property type="project" value="UniProtKB-EC"/>
</dbReference>
<gene>
    <name evidence="13" type="ORF">BDFB_014102</name>
</gene>
<dbReference type="CDD" id="cd09071">
    <property type="entry name" value="FAR_C"/>
    <property type="match status" value="1"/>
</dbReference>
<comment type="catalytic activity">
    <reaction evidence="9 10">
        <text>a long-chain fatty acyl-CoA + 2 NADPH + 2 H(+) = a long-chain primary fatty alcohol + 2 NADP(+) + CoA</text>
        <dbReference type="Rhea" id="RHEA:52716"/>
        <dbReference type="ChEBI" id="CHEBI:15378"/>
        <dbReference type="ChEBI" id="CHEBI:57287"/>
        <dbReference type="ChEBI" id="CHEBI:57783"/>
        <dbReference type="ChEBI" id="CHEBI:58349"/>
        <dbReference type="ChEBI" id="CHEBI:77396"/>
        <dbReference type="ChEBI" id="CHEBI:83139"/>
        <dbReference type="EC" id="1.2.1.84"/>
    </reaction>
</comment>
<dbReference type="EMBL" id="QDEB01104479">
    <property type="protein sequence ID" value="RZC14250.1"/>
    <property type="molecule type" value="Genomic_DNA"/>
</dbReference>
<dbReference type="PANTHER" id="PTHR11011:SF61">
    <property type="entry name" value="FATTY ACYL-COA REDUCTASE"/>
    <property type="match status" value="1"/>
</dbReference>
<comment type="subcellular location">
    <subcellularLocation>
        <location evidence="1">Membrane</location>
        <topology evidence="1">Multi-pass membrane protein</topology>
    </subcellularLocation>
</comment>
<evidence type="ECO:0000313" key="13">
    <source>
        <dbReference type="EMBL" id="RZC14250.1"/>
    </source>
</evidence>
<evidence type="ECO:0000256" key="5">
    <source>
        <dbReference type="ARBA" id="ARBA00022857"/>
    </source>
</evidence>
<dbReference type="FunFam" id="3.40.50.720:FF:000143">
    <property type="entry name" value="Fatty acyl-CoA reductase"/>
    <property type="match status" value="1"/>
</dbReference>
<dbReference type="AlphaFoldDB" id="A0A482VFG0"/>
<dbReference type="GO" id="GO:0005777">
    <property type="term" value="C:peroxisome"/>
    <property type="evidence" value="ECO:0007669"/>
    <property type="project" value="TreeGrafter"/>
</dbReference>
<dbReference type="OrthoDB" id="429813at2759"/>
<evidence type="ECO:0000259" key="11">
    <source>
        <dbReference type="Pfam" id="PF03015"/>
    </source>
</evidence>
<reference evidence="13 14" key="1">
    <citation type="submission" date="2017-03" db="EMBL/GenBank/DDBJ databases">
        <title>Genome of the blue death feigning beetle - Asbolus verrucosus.</title>
        <authorList>
            <person name="Rider S.D."/>
        </authorList>
    </citation>
    <scope>NUCLEOTIDE SEQUENCE [LARGE SCALE GENOMIC DNA]</scope>
    <source>
        <strain evidence="13">Butters</strain>
        <tissue evidence="13">Head and leg muscle</tissue>
    </source>
</reference>
<dbReference type="CDD" id="cd05236">
    <property type="entry name" value="FAR-N_SDR_e"/>
    <property type="match status" value="1"/>
</dbReference>
<evidence type="ECO:0000256" key="9">
    <source>
        <dbReference type="ARBA" id="ARBA00052530"/>
    </source>
</evidence>
<comment type="function">
    <text evidence="10">Catalyzes the reduction of fatty acyl-CoA to fatty alcohols.</text>
</comment>
<organism evidence="13 14">
    <name type="scientific">Asbolus verrucosus</name>
    <name type="common">Desert ironclad beetle</name>
    <dbReference type="NCBI Taxonomy" id="1661398"/>
    <lineage>
        <taxon>Eukaryota</taxon>
        <taxon>Metazoa</taxon>
        <taxon>Ecdysozoa</taxon>
        <taxon>Arthropoda</taxon>
        <taxon>Hexapoda</taxon>
        <taxon>Insecta</taxon>
        <taxon>Pterygota</taxon>
        <taxon>Neoptera</taxon>
        <taxon>Endopterygota</taxon>
        <taxon>Coleoptera</taxon>
        <taxon>Polyphaga</taxon>
        <taxon>Cucujiformia</taxon>
        <taxon>Tenebrionidae</taxon>
        <taxon>Pimeliinae</taxon>
        <taxon>Asbolus</taxon>
    </lineage>
</organism>
<dbReference type="GO" id="GO:0016020">
    <property type="term" value="C:membrane"/>
    <property type="evidence" value="ECO:0007669"/>
    <property type="project" value="UniProtKB-SubCell"/>
</dbReference>
<feature type="non-terminal residue" evidence="13">
    <location>
        <position position="420"/>
    </location>
</feature>
<keyword evidence="14" id="KW-1185">Reference proteome</keyword>
<evidence type="ECO:0000256" key="1">
    <source>
        <dbReference type="ARBA" id="ARBA00004141"/>
    </source>
</evidence>
<evidence type="ECO:0000256" key="10">
    <source>
        <dbReference type="RuleBase" id="RU363097"/>
    </source>
</evidence>
<dbReference type="Proteomes" id="UP000292052">
    <property type="component" value="Unassembled WGS sequence"/>
</dbReference>
<feature type="non-terminal residue" evidence="13">
    <location>
        <position position="1"/>
    </location>
</feature>
<keyword evidence="7 10" id="KW-0443">Lipid metabolism</keyword>
<dbReference type="InterPro" id="IPR013120">
    <property type="entry name" value="FAR_NAD-bd"/>
</dbReference>
<proteinExistence type="inferred from homology"/>
<feature type="transmembrane region" description="Helical" evidence="10">
    <location>
        <begin position="341"/>
        <end position="363"/>
    </location>
</feature>
<sequence length="420" mass="47946">DKTILVTGGTGFVGKVLIEKILRVSDVRKIFVIVRPKKGKSLKERFNEIFSGALFDTLKKQRGEDVLKKVHFVNGDISAPKLDLSEEDRHMLAEEVHFIFHCAATIRFDEDLKPAVLLNVRGTKLILELAKQCKRLMVFCHLSTAYCHLNERILYEKAYPPPADPEVVIRTCELMSNDVINAITPKILEDHPNSYAFTKALSEALVNDEMDNLPVVILRPSIIMPIWKEPIPGWTDNINGPMGLLIAAGKGVLRTMYCEGEAYADYVPVDIVANTMFGSVADYILFKQRRIYNVTSSAEYKITFAEIIDIGRKIVCTKLPLNGVFWYPGGSMKRSRLHHNLAFFFYQWVPAVVVDFLLVMLGYEPVLKRVQRRILKGYEVFEYYANRQWDFNNDGSMSARKLMTATEKERYKVDGDGINY</sequence>
<keyword evidence="4 10" id="KW-0812">Transmembrane</keyword>
<dbReference type="EC" id="1.2.1.84" evidence="10"/>
<comment type="similarity">
    <text evidence="2 10">Belongs to the fatty acyl-CoA reductase family.</text>
</comment>
<dbReference type="Pfam" id="PF07993">
    <property type="entry name" value="NAD_binding_4"/>
    <property type="match status" value="1"/>
</dbReference>
<protein>
    <recommendedName>
        <fullName evidence="10">Fatty acyl-CoA reductase</fullName>
        <ecNumber evidence="10">1.2.1.84</ecNumber>
    </recommendedName>
</protein>
<accession>A0A482VFG0</accession>
<keyword evidence="6 10" id="KW-1133">Transmembrane helix</keyword>